<proteinExistence type="predicted"/>
<organism evidence="2 3">
    <name type="scientific">Caulobacter vibrioides (strain NA1000 / CB15N)</name>
    <name type="common">Caulobacter crescentus</name>
    <dbReference type="NCBI Taxonomy" id="565050"/>
    <lineage>
        <taxon>Bacteria</taxon>
        <taxon>Pseudomonadati</taxon>
        <taxon>Pseudomonadota</taxon>
        <taxon>Alphaproteobacteria</taxon>
        <taxon>Caulobacterales</taxon>
        <taxon>Caulobacteraceae</taxon>
        <taxon>Caulobacter</taxon>
    </lineage>
</organism>
<dbReference type="EMBL" id="CP001340">
    <property type="protein sequence ID" value="ACL96417.1"/>
    <property type="molecule type" value="Genomic_DNA"/>
</dbReference>
<dbReference type="KEGG" id="ccs:CCNA_02952"/>
<dbReference type="RefSeq" id="YP_002518325.1">
    <property type="nucleotide sequence ID" value="NC_011916.1"/>
</dbReference>
<feature type="compositionally biased region" description="Basic and acidic residues" evidence="1">
    <location>
        <begin position="29"/>
        <end position="41"/>
    </location>
</feature>
<dbReference type="AlphaFoldDB" id="A0A0H3CDI7"/>
<dbReference type="SMR" id="A0A0H3CDI7"/>
<name>A0A0H3CDI7_CAUVN</name>
<reference evidence="2 3" key="1">
    <citation type="journal article" date="2010" name="J. Bacteriol.">
        <title>The genetic basis of laboratory adaptation in Caulobacter crescentus.</title>
        <authorList>
            <person name="Marks M.E."/>
            <person name="Castro-Rojas C.M."/>
            <person name="Teiling C."/>
            <person name="Du L."/>
            <person name="Kapatral V."/>
            <person name="Walunas T.L."/>
            <person name="Crosson S."/>
        </authorList>
    </citation>
    <scope>NUCLEOTIDE SEQUENCE [LARGE SCALE GENOMIC DNA]</scope>
    <source>
        <strain evidence="3">NA1000 / CB15N</strain>
    </source>
</reference>
<accession>A0A0H3CDI7</accession>
<dbReference type="PATRIC" id="fig|565050.3.peg.2878"/>
<dbReference type="RefSeq" id="WP_010920699.1">
    <property type="nucleotide sequence ID" value="NC_011916.1"/>
</dbReference>
<gene>
    <name evidence="2" type="ordered locus">CCNA_02952</name>
</gene>
<keyword evidence="3" id="KW-1185">Reference proteome</keyword>
<evidence type="ECO:0000313" key="3">
    <source>
        <dbReference type="Proteomes" id="UP000001364"/>
    </source>
</evidence>
<sequence>MKTYPGTRPSGPKGLNDPRSTGGQPPRPRPIDPDALRGTKT</sequence>
<protein>
    <submittedName>
        <fullName evidence="2">Uncharacterized protein</fullName>
    </submittedName>
</protein>
<dbReference type="GeneID" id="7333241"/>
<dbReference type="OrthoDB" id="7191773at2"/>
<evidence type="ECO:0000313" key="2">
    <source>
        <dbReference type="EMBL" id="ACL96417.1"/>
    </source>
</evidence>
<evidence type="ECO:0000256" key="1">
    <source>
        <dbReference type="SAM" id="MobiDB-lite"/>
    </source>
</evidence>
<dbReference type="Proteomes" id="UP000001364">
    <property type="component" value="Chromosome"/>
</dbReference>
<dbReference type="HOGENOM" id="CLU_3267509_0_0_5"/>
<feature type="region of interest" description="Disordered" evidence="1">
    <location>
        <begin position="1"/>
        <end position="41"/>
    </location>
</feature>